<dbReference type="Proteomes" id="UP001499863">
    <property type="component" value="Unassembled WGS sequence"/>
</dbReference>
<organism evidence="2 3">
    <name type="scientific">Kitasatospora putterlickiae</name>
    <dbReference type="NCBI Taxonomy" id="221725"/>
    <lineage>
        <taxon>Bacteria</taxon>
        <taxon>Bacillati</taxon>
        <taxon>Actinomycetota</taxon>
        <taxon>Actinomycetes</taxon>
        <taxon>Kitasatosporales</taxon>
        <taxon>Streptomycetaceae</taxon>
        <taxon>Kitasatospora</taxon>
    </lineage>
</organism>
<name>A0ABP4IYE0_9ACTN</name>
<accession>A0ABP4IYE0</accession>
<evidence type="ECO:0000313" key="3">
    <source>
        <dbReference type="Proteomes" id="UP001499863"/>
    </source>
</evidence>
<gene>
    <name evidence="2" type="ORF">GCM10009639_40910</name>
</gene>
<keyword evidence="3" id="KW-1185">Reference proteome</keyword>
<proteinExistence type="predicted"/>
<evidence type="ECO:0000313" key="2">
    <source>
        <dbReference type="EMBL" id="GAA1400202.1"/>
    </source>
</evidence>
<reference evidence="3" key="1">
    <citation type="journal article" date="2019" name="Int. J. Syst. Evol. Microbiol.">
        <title>The Global Catalogue of Microorganisms (GCM) 10K type strain sequencing project: providing services to taxonomists for standard genome sequencing and annotation.</title>
        <authorList>
            <consortium name="The Broad Institute Genomics Platform"/>
            <consortium name="The Broad Institute Genome Sequencing Center for Infectious Disease"/>
            <person name="Wu L."/>
            <person name="Ma J."/>
        </authorList>
    </citation>
    <scope>NUCLEOTIDE SEQUENCE [LARGE SCALE GENOMIC DNA]</scope>
    <source>
        <strain evidence="3">JCM 12393</strain>
    </source>
</reference>
<evidence type="ECO:0000256" key="1">
    <source>
        <dbReference type="SAM" id="MobiDB-lite"/>
    </source>
</evidence>
<sequence length="104" mass="10653">MVVPFGRALERRSRTTYRLTVTLEESTHVDTAFTGTTSLFSRTASGTLAAPAVARQSILSQGPAPAPHEVLSSRRAPAESAGARRSLSGARGSGAGRLSATAGG</sequence>
<feature type="compositionally biased region" description="Low complexity" evidence="1">
    <location>
        <begin position="78"/>
        <end position="104"/>
    </location>
</feature>
<protein>
    <submittedName>
        <fullName evidence="2">Uncharacterized protein</fullName>
    </submittedName>
</protein>
<dbReference type="EMBL" id="BAAAKJ010000224">
    <property type="protein sequence ID" value="GAA1400202.1"/>
    <property type="molecule type" value="Genomic_DNA"/>
</dbReference>
<comment type="caution">
    <text evidence="2">The sequence shown here is derived from an EMBL/GenBank/DDBJ whole genome shotgun (WGS) entry which is preliminary data.</text>
</comment>
<feature type="region of interest" description="Disordered" evidence="1">
    <location>
        <begin position="59"/>
        <end position="104"/>
    </location>
</feature>